<name>A0AB36CYX0_9PSED</name>
<keyword evidence="1" id="KW-0175">Coiled coil</keyword>
<reference evidence="2 3" key="1">
    <citation type="journal article" date="2020" name="Front. Microbiol.">
        <title>Genetic Organization of the aprX-lipA2 Operon Affects the Proteolytic Potential of Pseudomonas Species in Milk.</title>
        <authorList>
            <person name="Maier C."/>
            <person name="Huptas C."/>
            <person name="von Neubeck M."/>
            <person name="Scherer S."/>
            <person name="Wenning M."/>
            <person name="Lucking G."/>
        </authorList>
    </citation>
    <scope>NUCLEOTIDE SEQUENCE [LARGE SCALE GENOMIC DNA]</scope>
    <source>
        <strain evidence="2 3">WS 5114</strain>
    </source>
</reference>
<organism evidence="2 3">
    <name type="scientific">Pseudomonas mandelii</name>
    <dbReference type="NCBI Taxonomy" id="75612"/>
    <lineage>
        <taxon>Bacteria</taxon>
        <taxon>Pseudomonadati</taxon>
        <taxon>Pseudomonadota</taxon>
        <taxon>Gammaproteobacteria</taxon>
        <taxon>Pseudomonadales</taxon>
        <taxon>Pseudomonadaceae</taxon>
        <taxon>Pseudomonas</taxon>
    </lineage>
</organism>
<evidence type="ECO:0000256" key="1">
    <source>
        <dbReference type="SAM" id="Coils"/>
    </source>
</evidence>
<protein>
    <submittedName>
        <fullName evidence="2">Uncharacterized protein</fullName>
    </submittedName>
</protein>
<sequence length="158" mass="17462">MNEVKRYHVSETGLSEGLSLGRTTVVLVADFDRVTAERDALQQSLTAADQRVDDLETEFKVTKQALNSLKGERDDLPASKVQCQFPQSCTTRCDCNIPDFSPGNGNKARRRAESIHGFKIVVDPTMAPNEIRFCNCNQGRLPCDCKPSAYDGFDNGSD</sequence>
<evidence type="ECO:0000313" key="2">
    <source>
        <dbReference type="EMBL" id="NMZ81357.1"/>
    </source>
</evidence>
<dbReference type="AlphaFoldDB" id="A0AB36CYX0"/>
<dbReference type="Proteomes" id="UP000548707">
    <property type="component" value="Unassembled WGS sequence"/>
</dbReference>
<proteinExistence type="predicted"/>
<accession>A0AB36CYX0</accession>
<dbReference type="EMBL" id="JAAQXV010000006">
    <property type="protein sequence ID" value="NMZ81357.1"/>
    <property type="molecule type" value="Genomic_DNA"/>
</dbReference>
<dbReference type="RefSeq" id="WP_169857671.1">
    <property type="nucleotide sequence ID" value="NZ_JAAQXV010000006.1"/>
</dbReference>
<comment type="caution">
    <text evidence="2">The sequence shown here is derived from an EMBL/GenBank/DDBJ whole genome shotgun (WGS) entry which is preliminary data.</text>
</comment>
<feature type="coiled-coil region" evidence="1">
    <location>
        <begin position="38"/>
        <end position="72"/>
    </location>
</feature>
<evidence type="ECO:0000313" key="3">
    <source>
        <dbReference type="Proteomes" id="UP000548707"/>
    </source>
</evidence>
<gene>
    <name evidence="2" type="ORF">HBO26_18905</name>
</gene>